<accession>A0A1G7AT37</accession>
<gene>
    <name evidence="4" type="ORF">SAMN05192589_11356</name>
</gene>
<dbReference type="InterPro" id="IPR029058">
    <property type="entry name" value="AB_hydrolase_fold"/>
</dbReference>
<dbReference type="PIRSF" id="PIRSF005211">
    <property type="entry name" value="Ab_hydro_YheT"/>
    <property type="match status" value="1"/>
</dbReference>
<feature type="domain" description="AB hydrolase-1" evidence="3">
    <location>
        <begin position="78"/>
        <end position="330"/>
    </location>
</feature>
<dbReference type="InterPro" id="IPR050960">
    <property type="entry name" value="AB_hydrolase_4_sf"/>
</dbReference>
<dbReference type="InterPro" id="IPR000073">
    <property type="entry name" value="AB_hydrolase_1"/>
</dbReference>
<evidence type="ECO:0000256" key="2">
    <source>
        <dbReference type="PIRSR" id="PIRSR005211-1"/>
    </source>
</evidence>
<evidence type="ECO:0000313" key="4">
    <source>
        <dbReference type="EMBL" id="SDE18019.1"/>
    </source>
</evidence>
<feature type="active site" description="Charge relay system" evidence="2">
    <location>
        <position position="298"/>
    </location>
</feature>
<dbReference type="PANTHER" id="PTHR10794:SF94">
    <property type="entry name" value="ESTERASE YHET-RELATED"/>
    <property type="match status" value="1"/>
</dbReference>
<dbReference type="SUPFAM" id="SSF53474">
    <property type="entry name" value="alpha/beta-Hydrolases"/>
    <property type="match status" value="1"/>
</dbReference>
<feature type="active site" description="Charge relay system" evidence="2">
    <location>
        <position position="170"/>
    </location>
</feature>
<dbReference type="STRING" id="187868.SAMN05192589_11356"/>
<keyword evidence="5" id="KW-1185">Reference proteome</keyword>
<evidence type="ECO:0000259" key="3">
    <source>
        <dbReference type="Pfam" id="PF00561"/>
    </source>
</evidence>
<protein>
    <recommendedName>
        <fullName evidence="3">AB hydrolase-1 domain-containing protein</fullName>
    </recommendedName>
</protein>
<dbReference type="Gene3D" id="3.40.50.1820">
    <property type="entry name" value="alpha/beta hydrolase"/>
    <property type="match status" value="1"/>
</dbReference>
<dbReference type="Proteomes" id="UP000198781">
    <property type="component" value="Unassembled WGS sequence"/>
</dbReference>
<dbReference type="GO" id="GO:0034338">
    <property type="term" value="F:short-chain carboxylesterase activity"/>
    <property type="evidence" value="ECO:0007669"/>
    <property type="project" value="TreeGrafter"/>
</dbReference>
<dbReference type="PANTHER" id="PTHR10794">
    <property type="entry name" value="ABHYDROLASE DOMAIN-CONTAINING PROTEIN"/>
    <property type="match status" value="1"/>
</dbReference>
<dbReference type="EMBL" id="FMZC01000013">
    <property type="protein sequence ID" value="SDE18019.1"/>
    <property type="molecule type" value="Genomic_DNA"/>
</dbReference>
<evidence type="ECO:0000256" key="1">
    <source>
        <dbReference type="ARBA" id="ARBA00010884"/>
    </source>
</evidence>
<sequence>MKYIAPRWLPGGHLQTIWPALASRRVLGVPPAYRRERWTAPDGDFVDVDFLLPAAGTAAEAQSRADTGGETESTMGRPLLVLFHGLEGSSRSHYAEAFADVARERGWDYAVPHFRGCSGELNLAPRAYHSGDHEEIAWILARLARRQADGSHGADGTPGPRAPLLAVGVSLGGNALLRWAAEAGASASRSADAVAAVCSPLDLAAGGAAIGRGFNRQVYTRMFLRTMVPKALAKLRQHPGLFDRQALLAARDLYDFDNVFTAPLHGFRDTDDYWRRASAQPLLHRIRIPALAVNARNDPFVPASSLPRAGQAGAHVTLWQPAHGGHVGFAQGRLPGHVRAMPAEVADWLAAHGAPDYAAGKGPSIPSRHG</sequence>
<name>A0A1G7AT37_9BURK</name>
<dbReference type="OrthoDB" id="332676at2"/>
<dbReference type="GO" id="GO:0047372">
    <property type="term" value="F:monoacylglycerol lipase activity"/>
    <property type="evidence" value="ECO:0007669"/>
    <property type="project" value="TreeGrafter"/>
</dbReference>
<evidence type="ECO:0000313" key="5">
    <source>
        <dbReference type="Proteomes" id="UP000198781"/>
    </source>
</evidence>
<organism evidence="4 5">
    <name type="scientific">Paracidovorax valerianellae</name>
    <dbReference type="NCBI Taxonomy" id="187868"/>
    <lineage>
        <taxon>Bacteria</taxon>
        <taxon>Pseudomonadati</taxon>
        <taxon>Pseudomonadota</taxon>
        <taxon>Betaproteobacteria</taxon>
        <taxon>Burkholderiales</taxon>
        <taxon>Comamonadaceae</taxon>
        <taxon>Paracidovorax</taxon>
    </lineage>
</organism>
<dbReference type="RefSeq" id="WP_092745154.1">
    <property type="nucleotide sequence ID" value="NZ_FMZC01000013.1"/>
</dbReference>
<feature type="active site" description="Charge relay system" evidence="2">
    <location>
        <position position="326"/>
    </location>
</feature>
<reference evidence="4 5" key="1">
    <citation type="submission" date="2016-10" db="EMBL/GenBank/DDBJ databases">
        <authorList>
            <person name="de Groot N.N."/>
        </authorList>
    </citation>
    <scope>NUCLEOTIDE SEQUENCE [LARGE SCALE GENOMIC DNA]</scope>
    <source>
        <strain evidence="4 5">DSM 16619</strain>
    </source>
</reference>
<dbReference type="AlphaFoldDB" id="A0A1G7AT37"/>
<comment type="similarity">
    <text evidence="1">Belongs to the AB hydrolase superfamily. AB hydrolase 4 family.</text>
</comment>
<proteinExistence type="inferred from homology"/>
<dbReference type="Pfam" id="PF00561">
    <property type="entry name" value="Abhydrolase_1"/>
    <property type="match status" value="1"/>
</dbReference>
<dbReference type="InterPro" id="IPR012020">
    <property type="entry name" value="ABHD4"/>
</dbReference>